<evidence type="ECO:0000256" key="1">
    <source>
        <dbReference type="ARBA" id="ARBA00004651"/>
    </source>
</evidence>
<evidence type="ECO:0000256" key="3">
    <source>
        <dbReference type="ARBA" id="ARBA00022475"/>
    </source>
</evidence>
<keyword evidence="4 7" id="KW-0812">Transmembrane</keyword>
<dbReference type="AlphaFoldDB" id="A0A5C7B1P1"/>
<accession>A0A5C7B1P1</accession>
<dbReference type="PANTHER" id="PTHR33452">
    <property type="entry name" value="OXIDOREDUCTASE CATD-RELATED"/>
    <property type="match status" value="1"/>
</dbReference>
<evidence type="ECO:0000256" key="5">
    <source>
        <dbReference type="ARBA" id="ARBA00022989"/>
    </source>
</evidence>
<proteinExistence type="inferred from homology"/>
<comment type="subcellular location">
    <subcellularLocation>
        <location evidence="1">Cell membrane</location>
        <topology evidence="1">Multi-pass membrane protein</topology>
    </subcellularLocation>
</comment>
<feature type="transmembrane region" description="Helical" evidence="7">
    <location>
        <begin position="46"/>
        <end position="64"/>
    </location>
</feature>
<dbReference type="Pfam" id="PF07681">
    <property type="entry name" value="DoxX"/>
    <property type="match status" value="1"/>
</dbReference>
<evidence type="ECO:0000313" key="9">
    <source>
        <dbReference type="Proteomes" id="UP000321790"/>
    </source>
</evidence>
<organism evidence="8 9">
    <name type="scientific">Seonamhaeicola algicola</name>
    <dbReference type="NCBI Taxonomy" id="1719036"/>
    <lineage>
        <taxon>Bacteria</taxon>
        <taxon>Pseudomonadati</taxon>
        <taxon>Bacteroidota</taxon>
        <taxon>Flavobacteriia</taxon>
        <taxon>Flavobacteriales</taxon>
        <taxon>Flavobacteriaceae</taxon>
    </lineage>
</organism>
<name>A0A5C7B1P1_9FLAO</name>
<dbReference type="InterPro" id="IPR032808">
    <property type="entry name" value="DoxX"/>
</dbReference>
<keyword evidence="6 7" id="KW-0472">Membrane</keyword>
<sequence>MKSKLDIGLLLLRTSIASTMLVYGITKLINGVSFISGLLSNYGLPSVLSYGVYIGEILAPLLIIIGYRTKLAGLIFAINCLVAILMVQLPNFFTLNEFGGWYIGPIVIYFVFGLAMFFTGAGKIALSSTNKWD</sequence>
<evidence type="ECO:0000256" key="6">
    <source>
        <dbReference type="ARBA" id="ARBA00023136"/>
    </source>
</evidence>
<feature type="transmembrane region" description="Helical" evidence="7">
    <location>
        <begin position="101"/>
        <end position="126"/>
    </location>
</feature>
<dbReference type="EMBL" id="VOSC01000007">
    <property type="protein sequence ID" value="TXE13853.1"/>
    <property type="molecule type" value="Genomic_DNA"/>
</dbReference>
<evidence type="ECO:0000256" key="4">
    <source>
        <dbReference type="ARBA" id="ARBA00022692"/>
    </source>
</evidence>
<comment type="caution">
    <text evidence="8">The sequence shown here is derived from an EMBL/GenBank/DDBJ whole genome shotgun (WGS) entry which is preliminary data.</text>
</comment>
<dbReference type="RefSeq" id="WP_147130881.1">
    <property type="nucleotide sequence ID" value="NZ_VOSC01000007.1"/>
</dbReference>
<keyword evidence="5 7" id="KW-1133">Transmembrane helix</keyword>
<gene>
    <name evidence="8" type="ORF">FUA26_01885</name>
</gene>
<feature type="transmembrane region" description="Helical" evidence="7">
    <location>
        <begin position="7"/>
        <end position="26"/>
    </location>
</feature>
<dbReference type="OrthoDB" id="280866at2"/>
<dbReference type="GO" id="GO:0005886">
    <property type="term" value="C:plasma membrane"/>
    <property type="evidence" value="ECO:0007669"/>
    <property type="project" value="UniProtKB-SubCell"/>
</dbReference>
<dbReference type="Proteomes" id="UP000321790">
    <property type="component" value="Unassembled WGS sequence"/>
</dbReference>
<feature type="transmembrane region" description="Helical" evidence="7">
    <location>
        <begin position="71"/>
        <end position="89"/>
    </location>
</feature>
<evidence type="ECO:0000256" key="7">
    <source>
        <dbReference type="SAM" id="Phobius"/>
    </source>
</evidence>
<reference evidence="9" key="1">
    <citation type="submission" date="2019-08" db="EMBL/GenBank/DDBJ databases">
        <title>Seonamhaeicola sediminis sp. nov., isolated from marine sediment.</title>
        <authorList>
            <person name="Cao W.R."/>
        </authorList>
    </citation>
    <scope>NUCLEOTIDE SEQUENCE [LARGE SCALE GENOMIC DNA]</scope>
    <source>
        <strain evidence="9">Gy8</strain>
    </source>
</reference>
<dbReference type="PANTHER" id="PTHR33452:SF1">
    <property type="entry name" value="INNER MEMBRANE PROTEIN YPHA-RELATED"/>
    <property type="match status" value="1"/>
</dbReference>
<comment type="similarity">
    <text evidence="2">Belongs to the DoxX family.</text>
</comment>
<dbReference type="InterPro" id="IPR051907">
    <property type="entry name" value="DoxX-like_oxidoreductase"/>
</dbReference>
<evidence type="ECO:0000256" key="2">
    <source>
        <dbReference type="ARBA" id="ARBA00006679"/>
    </source>
</evidence>
<evidence type="ECO:0000313" key="8">
    <source>
        <dbReference type="EMBL" id="TXE13853.1"/>
    </source>
</evidence>
<keyword evidence="3" id="KW-1003">Cell membrane</keyword>
<protein>
    <submittedName>
        <fullName evidence="8">DoxX family protein</fullName>
    </submittedName>
</protein>
<keyword evidence="9" id="KW-1185">Reference proteome</keyword>